<dbReference type="EMBL" id="ML996081">
    <property type="protein sequence ID" value="KAF2158118.1"/>
    <property type="molecule type" value="Genomic_DNA"/>
</dbReference>
<dbReference type="AlphaFoldDB" id="A0A9P4JFM4"/>
<evidence type="ECO:0000313" key="3">
    <source>
        <dbReference type="Proteomes" id="UP000799439"/>
    </source>
</evidence>
<feature type="compositionally biased region" description="Basic residues" evidence="1">
    <location>
        <begin position="109"/>
        <end position="118"/>
    </location>
</feature>
<evidence type="ECO:0000313" key="2">
    <source>
        <dbReference type="EMBL" id="KAF2158118.1"/>
    </source>
</evidence>
<proteinExistence type="predicted"/>
<organism evidence="2 3">
    <name type="scientific">Myriangium duriaei CBS 260.36</name>
    <dbReference type="NCBI Taxonomy" id="1168546"/>
    <lineage>
        <taxon>Eukaryota</taxon>
        <taxon>Fungi</taxon>
        <taxon>Dikarya</taxon>
        <taxon>Ascomycota</taxon>
        <taxon>Pezizomycotina</taxon>
        <taxon>Dothideomycetes</taxon>
        <taxon>Dothideomycetidae</taxon>
        <taxon>Myriangiales</taxon>
        <taxon>Myriangiaceae</taxon>
        <taxon>Myriangium</taxon>
    </lineage>
</organism>
<evidence type="ECO:0000256" key="1">
    <source>
        <dbReference type="SAM" id="MobiDB-lite"/>
    </source>
</evidence>
<feature type="region of interest" description="Disordered" evidence="1">
    <location>
        <begin position="78"/>
        <end position="179"/>
    </location>
</feature>
<accession>A0A9P4JFM4</accession>
<comment type="caution">
    <text evidence="2">The sequence shown here is derived from an EMBL/GenBank/DDBJ whole genome shotgun (WGS) entry which is preliminary data.</text>
</comment>
<keyword evidence="3" id="KW-1185">Reference proteome</keyword>
<protein>
    <submittedName>
        <fullName evidence="2">Uncharacterized protein</fullName>
    </submittedName>
</protein>
<feature type="compositionally biased region" description="Polar residues" evidence="1">
    <location>
        <begin position="133"/>
        <end position="151"/>
    </location>
</feature>
<gene>
    <name evidence="2" type="ORF">K461DRAFT_310074</name>
</gene>
<dbReference type="Proteomes" id="UP000799439">
    <property type="component" value="Unassembled WGS sequence"/>
</dbReference>
<sequence>MVRISYTVAKAVLSEVEKNRLLACYLAIENPNEAVDFNLAAQEFGSASTESFKKMIQTSWKKVEQSVTDGTAVEAVGKQLATPKKRQTRKRKVEENDDGSAIPAVPKKPAAKRGRAKKVKEEKVVSEDDAIAENTSSPAAGGSMSPTSGGASSPAVGSDETMEEGTTVNPGFAAIKAEE</sequence>
<reference evidence="2" key="1">
    <citation type="journal article" date="2020" name="Stud. Mycol.">
        <title>101 Dothideomycetes genomes: a test case for predicting lifestyles and emergence of pathogens.</title>
        <authorList>
            <person name="Haridas S."/>
            <person name="Albert R."/>
            <person name="Binder M."/>
            <person name="Bloem J."/>
            <person name="Labutti K."/>
            <person name="Salamov A."/>
            <person name="Andreopoulos B."/>
            <person name="Baker S."/>
            <person name="Barry K."/>
            <person name="Bills G."/>
            <person name="Bluhm B."/>
            <person name="Cannon C."/>
            <person name="Castanera R."/>
            <person name="Culley D."/>
            <person name="Daum C."/>
            <person name="Ezra D."/>
            <person name="Gonzalez J."/>
            <person name="Henrissat B."/>
            <person name="Kuo A."/>
            <person name="Liang C."/>
            <person name="Lipzen A."/>
            <person name="Lutzoni F."/>
            <person name="Magnuson J."/>
            <person name="Mondo S."/>
            <person name="Nolan M."/>
            <person name="Ohm R."/>
            <person name="Pangilinan J."/>
            <person name="Park H.-J."/>
            <person name="Ramirez L."/>
            <person name="Alfaro M."/>
            <person name="Sun H."/>
            <person name="Tritt A."/>
            <person name="Yoshinaga Y."/>
            <person name="Zwiers L.-H."/>
            <person name="Turgeon B."/>
            <person name="Goodwin S."/>
            <person name="Spatafora J."/>
            <person name="Crous P."/>
            <person name="Grigoriev I."/>
        </authorList>
    </citation>
    <scope>NUCLEOTIDE SEQUENCE</scope>
    <source>
        <strain evidence="2">CBS 260.36</strain>
    </source>
</reference>
<dbReference type="OrthoDB" id="3935813at2759"/>
<name>A0A9P4JFM4_9PEZI</name>